<keyword evidence="2" id="KW-1185">Reference proteome</keyword>
<evidence type="ECO:0000313" key="1">
    <source>
        <dbReference type="EMBL" id="CAG8740864.1"/>
    </source>
</evidence>
<comment type="caution">
    <text evidence="1">The sequence shown here is derived from an EMBL/GenBank/DDBJ whole genome shotgun (WGS) entry which is preliminary data.</text>
</comment>
<sequence length="59" mass="6694">MGHLKECNGGQSPSQTERSSIQSEIDLDQCRRVLLEFCQSLVREACQRVLLERLVRGSC</sequence>
<reference evidence="1" key="1">
    <citation type="submission" date="2021-06" db="EMBL/GenBank/DDBJ databases">
        <authorList>
            <person name="Kallberg Y."/>
            <person name="Tangrot J."/>
            <person name="Rosling A."/>
        </authorList>
    </citation>
    <scope>NUCLEOTIDE SEQUENCE</scope>
    <source>
        <strain evidence="1">28 12/20/2015</strain>
    </source>
</reference>
<dbReference type="EMBL" id="CAJVPW010037842">
    <property type="protein sequence ID" value="CAG8740864.1"/>
    <property type="molecule type" value="Genomic_DNA"/>
</dbReference>
<organism evidence="1 2">
    <name type="scientific">Cetraspora pellucida</name>
    <dbReference type="NCBI Taxonomy" id="1433469"/>
    <lineage>
        <taxon>Eukaryota</taxon>
        <taxon>Fungi</taxon>
        <taxon>Fungi incertae sedis</taxon>
        <taxon>Mucoromycota</taxon>
        <taxon>Glomeromycotina</taxon>
        <taxon>Glomeromycetes</taxon>
        <taxon>Diversisporales</taxon>
        <taxon>Gigasporaceae</taxon>
        <taxon>Cetraspora</taxon>
    </lineage>
</organism>
<protein>
    <submittedName>
        <fullName evidence="1">8553_t:CDS:1</fullName>
    </submittedName>
</protein>
<dbReference type="Proteomes" id="UP000789366">
    <property type="component" value="Unassembled WGS sequence"/>
</dbReference>
<gene>
    <name evidence="1" type="ORF">SPELUC_LOCUS13794</name>
</gene>
<accession>A0ACA9Q958</accession>
<proteinExistence type="predicted"/>
<name>A0ACA9Q958_9GLOM</name>
<evidence type="ECO:0000313" key="2">
    <source>
        <dbReference type="Proteomes" id="UP000789366"/>
    </source>
</evidence>